<feature type="region of interest" description="Disordered" evidence="1">
    <location>
        <begin position="1"/>
        <end position="44"/>
    </location>
</feature>
<dbReference type="Proteomes" id="UP000233556">
    <property type="component" value="Unassembled WGS sequence"/>
</dbReference>
<accession>A0A2I0TGE4</accession>
<dbReference type="EMBL" id="KZ510747">
    <property type="protein sequence ID" value="PKU32871.1"/>
    <property type="molecule type" value="Genomic_DNA"/>
</dbReference>
<dbReference type="AlphaFoldDB" id="A0A2I0TGE4"/>
<dbReference type="OrthoDB" id="787137at2759"/>
<organism evidence="2 3">
    <name type="scientific">Limosa lapponica baueri</name>
    <dbReference type="NCBI Taxonomy" id="1758121"/>
    <lineage>
        <taxon>Eukaryota</taxon>
        <taxon>Metazoa</taxon>
        <taxon>Chordata</taxon>
        <taxon>Craniata</taxon>
        <taxon>Vertebrata</taxon>
        <taxon>Euteleostomi</taxon>
        <taxon>Archelosauria</taxon>
        <taxon>Archosauria</taxon>
        <taxon>Dinosauria</taxon>
        <taxon>Saurischia</taxon>
        <taxon>Theropoda</taxon>
        <taxon>Coelurosauria</taxon>
        <taxon>Aves</taxon>
        <taxon>Neognathae</taxon>
        <taxon>Neoaves</taxon>
        <taxon>Charadriiformes</taxon>
        <taxon>Scolopacidae</taxon>
        <taxon>Limosa</taxon>
    </lineage>
</organism>
<proteinExistence type="predicted"/>
<keyword evidence="3" id="KW-1185">Reference proteome</keyword>
<sequence length="81" mass="8845">MLELPKNGEPRVQPQGRLPVPTMHSQDPVPHQAEDGSLGSDPVMSRDELDALLGEGTWDGILQWAFQSMARPLADTHGLFA</sequence>
<reference evidence="3" key="1">
    <citation type="submission" date="2017-11" db="EMBL/GenBank/DDBJ databases">
        <authorList>
            <person name="Lima N.C."/>
            <person name="Parody-Merino A.M."/>
            <person name="Battley P.F."/>
            <person name="Fidler A.E."/>
            <person name="Prosdocimi F."/>
        </authorList>
    </citation>
    <scope>NUCLEOTIDE SEQUENCE [LARGE SCALE GENOMIC DNA]</scope>
</reference>
<reference evidence="3" key="2">
    <citation type="submission" date="2017-12" db="EMBL/GenBank/DDBJ databases">
        <title>Genome sequence of the Bar-tailed Godwit (Limosa lapponica baueri).</title>
        <authorList>
            <person name="Lima N.C.B."/>
            <person name="Parody-Merino A.M."/>
            <person name="Battley P.F."/>
            <person name="Fidler A.E."/>
            <person name="Prosdocimi F."/>
        </authorList>
    </citation>
    <scope>NUCLEOTIDE SEQUENCE [LARGE SCALE GENOMIC DNA]</scope>
</reference>
<name>A0A2I0TGE4_LIMLA</name>
<protein>
    <submittedName>
        <fullName evidence="2">Autoimmune regulator</fullName>
    </submittedName>
</protein>
<evidence type="ECO:0000313" key="2">
    <source>
        <dbReference type="EMBL" id="PKU32871.1"/>
    </source>
</evidence>
<evidence type="ECO:0000313" key="3">
    <source>
        <dbReference type="Proteomes" id="UP000233556"/>
    </source>
</evidence>
<evidence type="ECO:0000256" key="1">
    <source>
        <dbReference type="SAM" id="MobiDB-lite"/>
    </source>
</evidence>
<gene>
    <name evidence="2" type="ORF">llap_16828</name>
</gene>